<dbReference type="RefSeq" id="XP_056545802.1">
    <property type="nucleotide sequence ID" value="XM_056682196.1"/>
</dbReference>
<dbReference type="OrthoDB" id="4368249at2759"/>
<sequence>MSFFYGLFTRAQQQDRDILLIVSGWDGLTTNQGAFQKLFVLRPESVSVHLRILSVNHERLEENVPPPCLYDVDIHQVCAVWAGDLDQEDPDVKFNWSTELYLKFVPAIATSKMNLSKDYLELHRYTHERNVHRWAGPRHKCGFTGCNEEFFTAGSRDKHQSVKHRPPVTEEAIARDIRARTCGFCGKLLARIDTRSRHEKICSDNPDRETGPSQSKPTSRYRRPVDPTTVPVVQGAVKEYRLLDVDEVLRLPRIDPDAPVIYRGERFCRYPGCQYTRGIERQTHLRRHYDKDHQLVLPTLRTSVSKAVQDQHDRGLQWLSRCVYLGRVDGEPPSVGS</sequence>
<feature type="domain" description="C2H2-type" evidence="2">
    <location>
        <begin position="141"/>
        <end position="164"/>
    </location>
</feature>
<dbReference type="GeneID" id="81421372"/>
<gene>
    <name evidence="3" type="ORF">N7482_000071</name>
</gene>
<name>A0A9W9IDI3_9EURO</name>
<evidence type="ECO:0000256" key="1">
    <source>
        <dbReference type="SAM" id="MobiDB-lite"/>
    </source>
</evidence>
<accession>A0A9W9IDI3</accession>
<organism evidence="3 4">
    <name type="scientific">Penicillium canariense</name>
    <dbReference type="NCBI Taxonomy" id="189055"/>
    <lineage>
        <taxon>Eukaryota</taxon>
        <taxon>Fungi</taxon>
        <taxon>Dikarya</taxon>
        <taxon>Ascomycota</taxon>
        <taxon>Pezizomycotina</taxon>
        <taxon>Eurotiomycetes</taxon>
        <taxon>Eurotiomycetidae</taxon>
        <taxon>Eurotiales</taxon>
        <taxon>Aspergillaceae</taxon>
        <taxon>Penicillium</taxon>
    </lineage>
</organism>
<dbReference type="Proteomes" id="UP001149163">
    <property type="component" value="Unassembled WGS sequence"/>
</dbReference>
<evidence type="ECO:0000259" key="2">
    <source>
        <dbReference type="PROSITE" id="PS00028"/>
    </source>
</evidence>
<feature type="region of interest" description="Disordered" evidence="1">
    <location>
        <begin position="199"/>
        <end position="226"/>
    </location>
</feature>
<reference evidence="3" key="1">
    <citation type="submission" date="2022-11" db="EMBL/GenBank/DDBJ databases">
        <authorList>
            <person name="Petersen C."/>
        </authorList>
    </citation>
    <scope>NUCLEOTIDE SEQUENCE</scope>
    <source>
        <strain evidence="3">IBT 26290</strain>
    </source>
</reference>
<dbReference type="EMBL" id="JAPQKN010000001">
    <property type="protein sequence ID" value="KAJ5174194.1"/>
    <property type="molecule type" value="Genomic_DNA"/>
</dbReference>
<evidence type="ECO:0000313" key="3">
    <source>
        <dbReference type="EMBL" id="KAJ5174194.1"/>
    </source>
</evidence>
<dbReference type="AlphaFoldDB" id="A0A9W9IDI3"/>
<proteinExistence type="predicted"/>
<dbReference type="InterPro" id="IPR013087">
    <property type="entry name" value="Znf_C2H2_type"/>
</dbReference>
<dbReference type="PROSITE" id="PS00028">
    <property type="entry name" value="ZINC_FINGER_C2H2_1"/>
    <property type="match status" value="1"/>
</dbReference>
<feature type="compositionally biased region" description="Basic and acidic residues" evidence="1">
    <location>
        <begin position="199"/>
        <end position="210"/>
    </location>
</feature>
<reference evidence="3" key="2">
    <citation type="journal article" date="2023" name="IMA Fungus">
        <title>Comparative genomic study of the Penicillium genus elucidates a diverse pangenome and 15 lateral gene transfer events.</title>
        <authorList>
            <person name="Petersen C."/>
            <person name="Sorensen T."/>
            <person name="Nielsen M.R."/>
            <person name="Sondergaard T.E."/>
            <person name="Sorensen J.L."/>
            <person name="Fitzpatrick D.A."/>
            <person name="Frisvad J.C."/>
            <person name="Nielsen K.L."/>
        </authorList>
    </citation>
    <scope>NUCLEOTIDE SEQUENCE</scope>
    <source>
        <strain evidence="3">IBT 26290</strain>
    </source>
</reference>
<keyword evidence="4" id="KW-1185">Reference proteome</keyword>
<evidence type="ECO:0000313" key="4">
    <source>
        <dbReference type="Proteomes" id="UP001149163"/>
    </source>
</evidence>
<protein>
    <recommendedName>
        <fullName evidence="2">C2H2-type domain-containing protein</fullName>
    </recommendedName>
</protein>
<comment type="caution">
    <text evidence="3">The sequence shown here is derived from an EMBL/GenBank/DDBJ whole genome shotgun (WGS) entry which is preliminary data.</text>
</comment>